<dbReference type="InterPro" id="IPR001117">
    <property type="entry name" value="Cu-oxidase_2nd"/>
</dbReference>
<dbReference type="Pfam" id="PF00394">
    <property type="entry name" value="Cu-oxidase"/>
    <property type="match status" value="1"/>
</dbReference>
<dbReference type="InterPro" id="IPR008972">
    <property type="entry name" value="Cupredoxin"/>
</dbReference>
<comment type="cofactor">
    <cofactor evidence="1">
        <name>Cu cation</name>
        <dbReference type="ChEBI" id="CHEBI:23378"/>
    </cofactor>
</comment>
<keyword evidence="8" id="KW-0325">Glycoprotein</keyword>
<dbReference type="GO" id="GO:0016491">
    <property type="term" value="F:oxidoreductase activity"/>
    <property type="evidence" value="ECO:0007669"/>
    <property type="project" value="InterPro"/>
</dbReference>
<evidence type="ECO:0000256" key="4">
    <source>
        <dbReference type="ARBA" id="ARBA00022525"/>
    </source>
</evidence>
<evidence type="ECO:0000256" key="1">
    <source>
        <dbReference type="ARBA" id="ARBA00001935"/>
    </source>
</evidence>
<dbReference type="AlphaFoldDB" id="A0A6A1VBS8"/>
<dbReference type="GO" id="GO:0005507">
    <property type="term" value="F:copper ion binding"/>
    <property type="evidence" value="ECO:0007669"/>
    <property type="project" value="InterPro"/>
</dbReference>
<organism evidence="11 12">
    <name type="scientific">Morella rubra</name>
    <name type="common">Chinese bayberry</name>
    <dbReference type="NCBI Taxonomy" id="262757"/>
    <lineage>
        <taxon>Eukaryota</taxon>
        <taxon>Viridiplantae</taxon>
        <taxon>Streptophyta</taxon>
        <taxon>Embryophyta</taxon>
        <taxon>Tracheophyta</taxon>
        <taxon>Spermatophyta</taxon>
        <taxon>Magnoliopsida</taxon>
        <taxon>eudicotyledons</taxon>
        <taxon>Gunneridae</taxon>
        <taxon>Pentapetalae</taxon>
        <taxon>rosids</taxon>
        <taxon>fabids</taxon>
        <taxon>Fagales</taxon>
        <taxon>Myricaceae</taxon>
        <taxon>Morella</taxon>
    </lineage>
</organism>
<evidence type="ECO:0000256" key="6">
    <source>
        <dbReference type="ARBA" id="ARBA00022737"/>
    </source>
</evidence>
<comment type="caution">
    <text evidence="11">The sequence shown here is derived from an EMBL/GenBank/DDBJ whole genome shotgun (WGS) entry which is preliminary data.</text>
</comment>
<keyword evidence="7" id="KW-0186">Copper</keyword>
<evidence type="ECO:0000259" key="10">
    <source>
        <dbReference type="Pfam" id="PF07731"/>
    </source>
</evidence>
<evidence type="ECO:0000256" key="8">
    <source>
        <dbReference type="ARBA" id="ARBA00023180"/>
    </source>
</evidence>
<gene>
    <name evidence="11" type="ORF">CJ030_MR6G009335</name>
</gene>
<keyword evidence="4" id="KW-0964">Secreted</keyword>
<proteinExistence type="inferred from homology"/>
<keyword evidence="5" id="KW-0479">Metal-binding</keyword>
<dbReference type="InterPro" id="IPR011706">
    <property type="entry name" value="Cu-oxidase_C"/>
</dbReference>
<evidence type="ECO:0000256" key="5">
    <source>
        <dbReference type="ARBA" id="ARBA00022723"/>
    </source>
</evidence>
<feature type="domain" description="Plastocyanin-like" evidence="9">
    <location>
        <begin position="2"/>
        <end position="78"/>
    </location>
</feature>
<reference evidence="11 12" key="1">
    <citation type="journal article" date="2019" name="Plant Biotechnol. J.">
        <title>The red bayberry genome and genetic basis of sex determination.</title>
        <authorList>
            <person name="Jia H.M."/>
            <person name="Jia H.J."/>
            <person name="Cai Q.L."/>
            <person name="Wang Y."/>
            <person name="Zhao H.B."/>
            <person name="Yang W.F."/>
            <person name="Wang G.Y."/>
            <person name="Li Y.H."/>
            <person name="Zhan D.L."/>
            <person name="Shen Y.T."/>
            <person name="Niu Q.F."/>
            <person name="Chang L."/>
            <person name="Qiu J."/>
            <person name="Zhao L."/>
            <person name="Xie H.B."/>
            <person name="Fu W.Y."/>
            <person name="Jin J."/>
            <person name="Li X.W."/>
            <person name="Jiao Y."/>
            <person name="Zhou C.C."/>
            <person name="Tu T."/>
            <person name="Chai C.Y."/>
            <person name="Gao J.L."/>
            <person name="Fan L.J."/>
            <person name="van de Weg E."/>
            <person name="Wang J.Y."/>
            <person name="Gao Z.S."/>
        </authorList>
    </citation>
    <scope>NUCLEOTIDE SEQUENCE [LARGE SCALE GENOMIC DNA]</scope>
    <source>
        <tissue evidence="11">Leaves</tissue>
    </source>
</reference>
<comment type="similarity">
    <text evidence="3">Belongs to the multicopper oxidase family.</text>
</comment>
<dbReference type="GO" id="GO:0005576">
    <property type="term" value="C:extracellular region"/>
    <property type="evidence" value="ECO:0007669"/>
    <property type="project" value="UniProtKB-SubCell"/>
</dbReference>
<dbReference type="InterPro" id="IPR045087">
    <property type="entry name" value="Cu-oxidase_fam"/>
</dbReference>
<dbReference type="CDD" id="cd13897">
    <property type="entry name" value="CuRO_3_LCC_plant"/>
    <property type="match status" value="1"/>
</dbReference>
<evidence type="ECO:0000256" key="3">
    <source>
        <dbReference type="ARBA" id="ARBA00010609"/>
    </source>
</evidence>
<evidence type="ECO:0000313" key="12">
    <source>
        <dbReference type="Proteomes" id="UP000516437"/>
    </source>
</evidence>
<dbReference type="PROSITE" id="PS00080">
    <property type="entry name" value="MULTICOPPER_OXIDASE2"/>
    <property type="match status" value="1"/>
</dbReference>
<dbReference type="Gene3D" id="2.60.40.420">
    <property type="entry name" value="Cupredoxins - blue copper proteins"/>
    <property type="match status" value="2"/>
</dbReference>
<dbReference type="SUPFAM" id="SSF49503">
    <property type="entry name" value="Cupredoxins"/>
    <property type="match status" value="2"/>
</dbReference>
<dbReference type="Proteomes" id="UP000516437">
    <property type="component" value="Chromosome 6"/>
</dbReference>
<protein>
    <submittedName>
        <fullName evidence="11">Laccase-14</fullName>
    </submittedName>
</protein>
<evidence type="ECO:0000313" key="11">
    <source>
        <dbReference type="EMBL" id="KAB1209318.1"/>
    </source>
</evidence>
<dbReference type="PANTHER" id="PTHR11709">
    <property type="entry name" value="MULTI-COPPER OXIDASE"/>
    <property type="match status" value="1"/>
</dbReference>
<dbReference type="InterPro" id="IPR002355">
    <property type="entry name" value="Cu_oxidase_Cu_BS"/>
</dbReference>
<evidence type="ECO:0000256" key="7">
    <source>
        <dbReference type="ARBA" id="ARBA00023008"/>
    </source>
</evidence>
<dbReference type="PANTHER" id="PTHR11709:SF410">
    <property type="entry name" value="LACCASE"/>
    <property type="match status" value="1"/>
</dbReference>
<evidence type="ECO:0000259" key="9">
    <source>
        <dbReference type="Pfam" id="PF00394"/>
    </source>
</evidence>
<dbReference type="Pfam" id="PF07731">
    <property type="entry name" value="Cu-oxidase_2"/>
    <property type="match status" value="1"/>
</dbReference>
<dbReference type="EMBL" id="RXIC02000024">
    <property type="protein sequence ID" value="KAB1209318.1"/>
    <property type="molecule type" value="Genomic_DNA"/>
</dbReference>
<sequence length="335" mass="36730">MFFGIAQNNLTVVAQDGAYIKPITTNYIMVTPGQTMDALLTANQTPSEYYVAATPFFDSSINVPYNITNMSAILNYTGTFTSPSSPLYPTLPNVTDMDAANAFTSQIRALASADHSVNIPQDFDRRIFITVSVNLLPCEQDSCAGPNGKRLAASLNNISFVTSSIDILQAYYRSLFGTFEDDFPSFPTFVFNYTSGVSEDEYLLPSRGTKALMIDYSKRVETVFQGTNIGNAENHPMHLHGFSFYLVGTGSGNFENTTSPDGYNLQDPPAVNTIGVPKNGWSAIRFVANNPEVWFMHCHLERHASWGMATVLIVRNGMTEETSLLPPPANLPTCS</sequence>
<keyword evidence="6" id="KW-0677">Repeat</keyword>
<comment type="subcellular location">
    <subcellularLocation>
        <location evidence="2">Secreted</location>
    </subcellularLocation>
</comment>
<accession>A0A6A1VBS8</accession>
<dbReference type="OrthoDB" id="2121828at2759"/>
<feature type="domain" description="Plastocyanin-like" evidence="10">
    <location>
        <begin position="189"/>
        <end position="316"/>
    </location>
</feature>
<keyword evidence="12" id="KW-1185">Reference proteome</keyword>
<evidence type="ECO:0000256" key="2">
    <source>
        <dbReference type="ARBA" id="ARBA00004613"/>
    </source>
</evidence>
<dbReference type="InterPro" id="IPR034289">
    <property type="entry name" value="CuRO_3_LCC"/>
</dbReference>
<name>A0A6A1VBS8_9ROSI</name>